<dbReference type="Pfam" id="PF20030">
    <property type="entry name" value="bpMoxR"/>
    <property type="match status" value="1"/>
</dbReference>
<feature type="compositionally biased region" description="Polar residues" evidence="4">
    <location>
        <begin position="1"/>
        <end position="10"/>
    </location>
</feature>
<dbReference type="InterPro" id="IPR003593">
    <property type="entry name" value="AAA+_ATPase"/>
</dbReference>
<dbReference type="InterPro" id="IPR041538">
    <property type="entry name" value="RavA-like_AAA_lid"/>
</dbReference>
<dbReference type="GO" id="GO:0003352">
    <property type="term" value="P:regulation of cilium movement"/>
    <property type="evidence" value="ECO:0007669"/>
    <property type="project" value="TreeGrafter"/>
</dbReference>
<dbReference type="SUPFAM" id="SSF53300">
    <property type="entry name" value="vWA-like"/>
    <property type="match status" value="1"/>
</dbReference>
<comment type="similarity">
    <text evidence="1">Belongs to the DRC1 family.</text>
</comment>
<dbReference type="InterPro" id="IPR039750">
    <property type="entry name" value="DRC1/DRC2"/>
</dbReference>
<dbReference type="GO" id="GO:0070286">
    <property type="term" value="P:axonemal dynein complex assembly"/>
    <property type="evidence" value="ECO:0007669"/>
    <property type="project" value="InterPro"/>
</dbReference>
<feature type="region of interest" description="Disordered" evidence="4">
    <location>
        <begin position="426"/>
        <end position="476"/>
    </location>
</feature>
<gene>
    <name evidence="6" type="ORF">CTAYLR_001744</name>
</gene>
<feature type="compositionally biased region" description="Basic and acidic residues" evidence="4">
    <location>
        <begin position="11"/>
        <end position="46"/>
    </location>
</feature>
<dbReference type="Gene3D" id="3.40.50.410">
    <property type="entry name" value="von Willebrand factor, type A domain"/>
    <property type="match status" value="1"/>
</dbReference>
<feature type="compositionally biased region" description="Acidic residues" evidence="4">
    <location>
        <begin position="550"/>
        <end position="573"/>
    </location>
</feature>
<dbReference type="EMBL" id="JAQMWT010000340">
    <property type="protein sequence ID" value="KAJ8604094.1"/>
    <property type="molecule type" value="Genomic_DNA"/>
</dbReference>
<dbReference type="SUPFAM" id="SSF52540">
    <property type="entry name" value="P-loop containing nucleoside triphosphate hydrolases"/>
    <property type="match status" value="1"/>
</dbReference>
<proteinExistence type="inferred from homology"/>
<keyword evidence="7" id="KW-1185">Reference proteome</keyword>
<dbReference type="InterPro" id="IPR036465">
    <property type="entry name" value="vWFA_dom_sf"/>
</dbReference>
<accession>A0AAD7UER8</accession>
<feature type="domain" description="AAA+ ATPase" evidence="5">
    <location>
        <begin position="1449"/>
        <end position="1588"/>
    </location>
</feature>
<feature type="compositionally biased region" description="Basic and acidic residues" evidence="4">
    <location>
        <begin position="430"/>
        <end position="439"/>
    </location>
</feature>
<dbReference type="Pfam" id="PF17868">
    <property type="entry name" value="AAA_lid_8"/>
    <property type="match status" value="1"/>
</dbReference>
<name>A0AAD7UER8_9STRA</name>
<dbReference type="SMART" id="SM00382">
    <property type="entry name" value="AAA"/>
    <property type="match status" value="1"/>
</dbReference>
<dbReference type="PANTHER" id="PTHR21625">
    <property type="entry name" value="NYD-SP28 PROTEIN"/>
    <property type="match status" value="1"/>
</dbReference>
<evidence type="ECO:0000256" key="3">
    <source>
        <dbReference type="SAM" id="Coils"/>
    </source>
</evidence>
<dbReference type="InterPro" id="IPR002035">
    <property type="entry name" value="VWF_A"/>
</dbReference>
<dbReference type="Gene3D" id="2.60.120.620">
    <property type="entry name" value="q2cbj1_9rhob like domain"/>
    <property type="match status" value="1"/>
</dbReference>
<dbReference type="Pfam" id="PF14772">
    <property type="entry name" value="NYD-SP28"/>
    <property type="match status" value="1"/>
</dbReference>
<organism evidence="6 7">
    <name type="scientific">Chrysophaeum taylorii</name>
    <dbReference type="NCBI Taxonomy" id="2483200"/>
    <lineage>
        <taxon>Eukaryota</taxon>
        <taxon>Sar</taxon>
        <taxon>Stramenopiles</taxon>
        <taxon>Ochrophyta</taxon>
        <taxon>Pelagophyceae</taxon>
        <taxon>Pelagomonadales</taxon>
        <taxon>Pelagomonadaceae</taxon>
        <taxon>Chrysophaeum</taxon>
    </lineage>
</organism>
<dbReference type="GO" id="GO:0060285">
    <property type="term" value="P:cilium-dependent cell motility"/>
    <property type="evidence" value="ECO:0007669"/>
    <property type="project" value="TreeGrafter"/>
</dbReference>
<dbReference type="CDD" id="cd00009">
    <property type="entry name" value="AAA"/>
    <property type="match status" value="1"/>
</dbReference>
<keyword evidence="2 3" id="KW-0175">Coiled coil</keyword>
<evidence type="ECO:0000256" key="2">
    <source>
        <dbReference type="ARBA" id="ARBA00023054"/>
    </source>
</evidence>
<evidence type="ECO:0000313" key="6">
    <source>
        <dbReference type="EMBL" id="KAJ8604094.1"/>
    </source>
</evidence>
<feature type="coiled-coil region" evidence="3">
    <location>
        <begin position="152"/>
        <end position="212"/>
    </location>
</feature>
<evidence type="ECO:0000256" key="4">
    <source>
        <dbReference type="SAM" id="MobiDB-lite"/>
    </source>
</evidence>
<dbReference type="InterPro" id="IPR039505">
    <property type="entry name" value="DRC1/2_N"/>
</dbReference>
<evidence type="ECO:0000259" key="5">
    <source>
        <dbReference type="SMART" id="SM00382"/>
    </source>
</evidence>
<evidence type="ECO:0000313" key="7">
    <source>
        <dbReference type="Proteomes" id="UP001230188"/>
    </source>
</evidence>
<feature type="coiled-coil region" evidence="3">
    <location>
        <begin position="1103"/>
        <end position="1137"/>
    </location>
</feature>
<dbReference type="GO" id="GO:0005858">
    <property type="term" value="C:axonemal dynein complex"/>
    <property type="evidence" value="ECO:0007669"/>
    <property type="project" value="InterPro"/>
</dbReference>
<dbReference type="Pfam" id="PF14775">
    <property type="entry name" value="NYD-SP28_assoc"/>
    <property type="match status" value="1"/>
</dbReference>
<evidence type="ECO:0000256" key="1">
    <source>
        <dbReference type="ARBA" id="ARBA00009688"/>
    </source>
</evidence>
<feature type="coiled-coil region" evidence="3">
    <location>
        <begin position="236"/>
        <end position="292"/>
    </location>
</feature>
<dbReference type="PANTHER" id="PTHR21625:SF1">
    <property type="entry name" value="DYNEIN REGULATORY COMPLEX PROTEIN 1"/>
    <property type="match status" value="1"/>
</dbReference>
<dbReference type="Pfam" id="PF13519">
    <property type="entry name" value="VWA_2"/>
    <property type="match status" value="1"/>
</dbReference>
<dbReference type="Proteomes" id="UP001230188">
    <property type="component" value="Unassembled WGS sequence"/>
</dbReference>
<feature type="region of interest" description="Disordered" evidence="4">
    <location>
        <begin position="546"/>
        <end position="574"/>
    </location>
</feature>
<sequence>MENEFNTNLASKEERIKVRQRRVEARNASEDRELGKKMESQEESSRSRGQQQVANSRAHLDKKKYGGIENVTNVRVACDRRESLRRVAEETHRHERLQRLQEEAVASGKQNAAVELRWSELLDQTMPQELHEEIEAQKSACAEIIASKDGIIREFQLQLKAKDEEYVKALKQQASDIEELLQRMRQEFRELREEYEVELDAIEDAFLSERDEILSANRAEIDALFEKRREMELLYMDRKREREEQYQQEIEDLLVRDAEEYNKLKIKLETDIQTLEQQLEEMRATYQLNTEKLEYNYRVLTERDNENSTTLAQLKRKQTKLKDALGAVVAKYHETDARDRKKNDELTEEYRRITKQYRDLQAKFRHFQVADNERFDQVWAMHEEEVNDLVAKVLKADRIIHQQQLGWDWRPPDVRALLRTTTDLVPVANDNKEPEETDTRSASTKVVGKLPGDDSETQQPRDDDDDDERPKRETTIPSFKLKAMLELLSSEAGFLVEPKVREAIESLGPEEAELARAESMLRALGARDDSDVAALVAKFFVEPPKKRADDLDDLDDDDLKEDDDDLKEDDGEDGALKQLQNLISPDDVIKAIREFVEESKRAKGTRASASVSDPTRLGTVADETRRAEEREFWHRLADVVGDKTFQVWEQLETTVGKYNDILTHRAAEIDKVKHLQDQNAQLKALLGQYLTGAEECSWEFPRAVVGPTRERERASEAYLDVASTYEGASGDGDKGWLNLLAAHELNPRDTFIRDALVENYVRAGYPQLAAEITPEVSSTAAWRPPFEAAEKPVRRPDDVVVPFATVVGRWKIGATDAERRCLYDASVAAYLKIPGVDPTERNHAFFRAQMAALHHAGDYLEILRACPLWAKIHRRARAAAEDLLRRHDAPDPTKALRADCVLWASVHAQASSHEPHNTQDSLVGGVYYVHVPAKSGALALFDPRGTSPGHRDTAGLPFPPFHATVELPPADDLLVLFPGWLVHSVLPAEDPLDSYRIRSRALALEDWRVCLGDGLVPESSCCLVDEPLRFAGLARLTKRYPKLVPGALKLVAAAGESSDDGAAAAEETARALGVVEGALGSSVVDALASEAAVVSGKWRPTGISQLEALSRRLESDLAELREVFDALGRARKEEEEEDVSSIRARFSSDSIVEVFDGYALSGDPVRAAVVDRALRRRKEGLWRAKVAGKLLTGLDPATKSRGTDQAGRGTPGGPILVCLDTSHSMAGSREALSKACVLAATRAALRQRRPVKVMAFSGTHDLAEVDCRVSDAASLARLGRFLEHSFGGGTDIAAPLRRAIAHLREGWRDADVVIVSDGEVAPVDEGTMEALSEEREDRGLRVTGLLAGRARPPADPYKNARPGTPFARLCDGPVRTFLARRDDLSLLLRAAAVVEPDDPLDAALGAAEDRLPPLPESSNFSLDAVVEFAGRGLVDREIEARLVVLGAISREHVLFCGPPGTAKSELCRRLAAVLGGPSFELALTRFTTPDDVFGPLSLAALDRDEYRRARGGIFAQRATAVFFDEIFRAKTVLPALLALLNERKWWDGPELKRAELVTAVAATNSLPDEDDTALYDRFLIRRVVAPVSDDKLPDLLTMEEEEEDVETAATKNPPRLVPELSRADLPAFAVAFLCDARRYLRDTHAEHVSDRRLRRCAEMLRRVAAARGARTVSGLDLLLTRFVLWSNPATHAQVDDWLFDRVVPPVDPAFLPLLEDALAANLDEIDALVDAIADAAVEMRRLLSEFRNATHPLLAPSDLRRARQRLAPLADARLARLLHYLKCAIDLRTARISVSDDLVDTLPADLLSNLGEGGFDDDDDDDDMIVVEEEDVPFDLSWSKKQAKARLTAAEFRDWTAARRRRRSRSSQ</sequence>
<reference evidence="6" key="1">
    <citation type="submission" date="2023-01" db="EMBL/GenBank/DDBJ databases">
        <title>Metagenome sequencing of chrysophaentin producing Chrysophaeum taylorii.</title>
        <authorList>
            <person name="Davison J."/>
            <person name="Bewley C."/>
        </authorList>
    </citation>
    <scope>NUCLEOTIDE SEQUENCE</scope>
    <source>
        <strain evidence="6">NIES-1699</strain>
    </source>
</reference>
<dbReference type="Pfam" id="PF13759">
    <property type="entry name" value="2OG-FeII_Oxy_5"/>
    <property type="match status" value="1"/>
</dbReference>
<dbReference type="Gene3D" id="3.40.50.300">
    <property type="entry name" value="P-loop containing nucleotide triphosphate hydrolases"/>
    <property type="match status" value="1"/>
</dbReference>
<dbReference type="InterPro" id="IPR027417">
    <property type="entry name" value="P-loop_NTPase"/>
</dbReference>
<dbReference type="InterPro" id="IPR029440">
    <property type="entry name" value="DRC1_C"/>
</dbReference>
<feature type="region of interest" description="Disordered" evidence="4">
    <location>
        <begin position="1"/>
        <end position="65"/>
    </location>
</feature>
<protein>
    <recommendedName>
        <fullName evidence="5">AAA+ ATPase domain-containing protein</fullName>
    </recommendedName>
</protein>
<dbReference type="InterPro" id="IPR045427">
    <property type="entry name" value="MoxR"/>
</dbReference>
<comment type="caution">
    <text evidence="6">The sequence shown here is derived from an EMBL/GenBank/DDBJ whole genome shotgun (WGS) entry which is preliminary data.</text>
</comment>
<dbReference type="InterPro" id="IPR012668">
    <property type="entry name" value="CHP02466"/>
</dbReference>